<comment type="caution">
    <text evidence="1">The sequence shown here is derived from an EMBL/GenBank/DDBJ whole genome shotgun (WGS) entry which is preliminary data.</text>
</comment>
<organism evidence="1 2">
    <name type="scientific">Fusarium tricinctum</name>
    <dbReference type="NCBI Taxonomy" id="61284"/>
    <lineage>
        <taxon>Eukaryota</taxon>
        <taxon>Fungi</taxon>
        <taxon>Dikarya</taxon>
        <taxon>Ascomycota</taxon>
        <taxon>Pezizomycotina</taxon>
        <taxon>Sordariomycetes</taxon>
        <taxon>Hypocreomycetidae</taxon>
        <taxon>Hypocreales</taxon>
        <taxon>Nectriaceae</taxon>
        <taxon>Fusarium</taxon>
        <taxon>Fusarium tricinctum species complex</taxon>
    </lineage>
</organism>
<dbReference type="AlphaFoldDB" id="A0A8K0W9H7"/>
<protein>
    <submittedName>
        <fullName evidence="1">Uncharacterized protein</fullName>
    </submittedName>
</protein>
<dbReference type="Proteomes" id="UP000813427">
    <property type="component" value="Unassembled WGS sequence"/>
</dbReference>
<evidence type="ECO:0000313" key="2">
    <source>
        <dbReference type="Proteomes" id="UP000813427"/>
    </source>
</evidence>
<proteinExistence type="predicted"/>
<name>A0A8K0W9H7_9HYPO</name>
<evidence type="ECO:0000313" key="1">
    <source>
        <dbReference type="EMBL" id="KAH7241574.1"/>
    </source>
</evidence>
<dbReference type="OrthoDB" id="4965902at2759"/>
<accession>A0A8K0W9H7</accession>
<keyword evidence="2" id="KW-1185">Reference proteome</keyword>
<feature type="non-terminal residue" evidence="1">
    <location>
        <position position="111"/>
    </location>
</feature>
<sequence>MIVYIVLDSGCCASSSFVFTSCLHHLTTLTMKFVISLMILSAATVSAIPAGSKECETIYQRCMETITPYECERADKDCLCKAWGDIVTCLKPCANTPRFWLAKENTRGYCV</sequence>
<reference evidence="1" key="1">
    <citation type="journal article" date="2021" name="Nat. Commun.">
        <title>Genetic determinants of endophytism in the Arabidopsis root mycobiome.</title>
        <authorList>
            <person name="Mesny F."/>
            <person name="Miyauchi S."/>
            <person name="Thiergart T."/>
            <person name="Pickel B."/>
            <person name="Atanasova L."/>
            <person name="Karlsson M."/>
            <person name="Huettel B."/>
            <person name="Barry K.W."/>
            <person name="Haridas S."/>
            <person name="Chen C."/>
            <person name="Bauer D."/>
            <person name="Andreopoulos W."/>
            <person name="Pangilinan J."/>
            <person name="LaButti K."/>
            <person name="Riley R."/>
            <person name="Lipzen A."/>
            <person name="Clum A."/>
            <person name="Drula E."/>
            <person name="Henrissat B."/>
            <person name="Kohler A."/>
            <person name="Grigoriev I.V."/>
            <person name="Martin F.M."/>
            <person name="Hacquard S."/>
        </authorList>
    </citation>
    <scope>NUCLEOTIDE SEQUENCE</scope>
    <source>
        <strain evidence="1">MPI-SDFR-AT-0068</strain>
    </source>
</reference>
<dbReference type="EMBL" id="JAGPXF010000005">
    <property type="protein sequence ID" value="KAH7241574.1"/>
    <property type="molecule type" value="Genomic_DNA"/>
</dbReference>
<gene>
    <name evidence="1" type="ORF">BKA59DRAFT_478828</name>
</gene>